<keyword evidence="2" id="KW-1185">Reference proteome</keyword>
<reference evidence="1 2" key="1">
    <citation type="journal article" date="2020" name="Cell">
        <title>Large-Scale Comparative Analyses of Tick Genomes Elucidate Their Genetic Diversity and Vector Capacities.</title>
        <authorList>
            <consortium name="Tick Genome and Microbiome Consortium (TIGMIC)"/>
            <person name="Jia N."/>
            <person name="Wang J."/>
            <person name="Shi W."/>
            <person name="Du L."/>
            <person name="Sun Y."/>
            <person name="Zhan W."/>
            <person name="Jiang J.F."/>
            <person name="Wang Q."/>
            <person name="Zhang B."/>
            <person name="Ji P."/>
            <person name="Bell-Sakyi L."/>
            <person name="Cui X.M."/>
            <person name="Yuan T.T."/>
            <person name="Jiang B.G."/>
            <person name="Yang W.F."/>
            <person name="Lam T.T."/>
            <person name="Chang Q.C."/>
            <person name="Ding S.J."/>
            <person name="Wang X.J."/>
            <person name="Zhu J.G."/>
            <person name="Ruan X.D."/>
            <person name="Zhao L."/>
            <person name="Wei J.T."/>
            <person name="Ye R.Z."/>
            <person name="Que T.C."/>
            <person name="Du C.H."/>
            <person name="Zhou Y.H."/>
            <person name="Cheng J.X."/>
            <person name="Dai P.F."/>
            <person name="Guo W.B."/>
            <person name="Han X.H."/>
            <person name="Huang E.J."/>
            <person name="Li L.F."/>
            <person name="Wei W."/>
            <person name="Gao Y.C."/>
            <person name="Liu J.Z."/>
            <person name="Shao H.Z."/>
            <person name="Wang X."/>
            <person name="Wang C.C."/>
            <person name="Yang T.C."/>
            <person name="Huo Q.B."/>
            <person name="Li W."/>
            <person name="Chen H.Y."/>
            <person name="Chen S.E."/>
            <person name="Zhou L.G."/>
            <person name="Ni X.B."/>
            <person name="Tian J.H."/>
            <person name="Sheng Y."/>
            <person name="Liu T."/>
            <person name="Pan Y.S."/>
            <person name="Xia L.Y."/>
            <person name="Li J."/>
            <person name="Zhao F."/>
            <person name="Cao W.C."/>
        </authorList>
    </citation>
    <scope>NUCLEOTIDE SEQUENCE [LARGE SCALE GENOMIC DNA]</scope>
    <source>
        <strain evidence="1">Iper-2018</strain>
    </source>
</reference>
<dbReference type="EMBL" id="JABSTQ010009776">
    <property type="protein sequence ID" value="KAG0426020.1"/>
    <property type="molecule type" value="Genomic_DNA"/>
</dbReference>
<gene>
    <name evidence="1" type="ORF">HPB47_026839</name>
</gene>
<dbReference type="Proteomes" id="UP000805193">
    <property type="component" value="Unassembled WGS sequence"/>
</dbReference>
<proteinExistence type="predicted"/>
<evidence type="ECO:0000313" key="2">
    <source>
        <dbReference type="Proteomes" id="UP000805193"/>
    </source>
</evidence>
<sequence length="260" mass="27948">MAHGKDVCGSCSAPIKHQPFIVCSGPCSRTFHCLCVGVRNEDYDLLVAKGVSTFKCSACTKRHDPESVVLETDPPSNDSAVTNGTPQEMQQEPASYEQLELRQLVRLLCQKIDTLTTDVRSLKSENESLRVHLAKNTELLRNSLQQKPAWPSYAATLQSNVHHSVGEIIAKSATVLARGATAASVNSDTCTAHHSGALPSSGQPNEPHLQDNDSAVTSLGPAAQGNENGSDGFITVQRKRRPQPSASCTLCFTTASDDYM</sequence>
<organism evidence="1 2">
    <name type="scientific">Ixodes persulcatus</name>
    <name type="common">Taiga tick</name>
    <dbReference type="NCBI Taxonomy" id="34615"/>
    <lineage>
        <taxon>Eukaryota</taxon>
        <taxon>Metazoa</taxon>
        <taxon>Ecdysozoa</taxon>
        <taxon>Arthropoda</taxon>
        <taxon>Chelicerata</taxon>
        <taxon>Arachnida</taxon>
        <taxon>Acari</taxon>
        <taxon>Parasitiformes</taxon>
        <taxon>Ixodida</taxon>
        <taxon>Ixodoidea</taxon>
        <taxon>Ixodidae</taxon>
        <taxon>Ixodinae</taxon>
        <taxon>Ixodes</taxon>
    </lineage>
</organism>
<accession>A0AC60PZ94</accession>
<evidence type="ECO:0000313" key="1">
    <source>
        <dbReference type="EMBL" id="KAG0426020.1"/>
    </source>
</evidence>
<protein>
    <submittedName>
        <fullName evidence="1">Uncharacterized protein</fullName>
    </submittedName>
</protein>
<name>A0AC60PZ94_IXOPE</name>
<comment type="caution">
    <text evidence="1">The sequence shown here is derived from an EMBL/GenBank/DDBJ whole genome shotgun (WGS) entry which is preliminary data.</text>
</comment>